<evidence type="ECO:0000259" key="2">
    <source>
        <dbReference type="PROSITE" id="PS50975"/>
    </source>
</evidence>
<sequence length="329" mass="37115">MNRSRDIILLITHSGDYFTIDRVAEALSKRGAKPFRFDTDQFPSKVQLAAGISSEGLSYQLDYSGQSIKTEDVQGVWMRRLWHPQVSPNLAPQFQDACVRESLATIDGFLDNLNHAHWVDRLERIREAENKPRQLRIANEVGLLVPRTLVTNNPDRMRGFFAEVEGKMVAKLLTPLSYSMEASSFFLYTSVVKEEDLQEAEMLRYSPMVFQEEIPKQRELRITFVAGNLFVGALDASRYSATTMDWRSAKPEDCAWEPDQLPSEVAHGLNALMARLGLTYGAIDMIVTPDGEYVFLEVNPTGEWGMLERDLGYPISDAIADALLSEVAN</sequence>
<keyword evidence="1" id="KW-0067">ATP-binding</keyword>
<protein>
    <submittedName>
        <fullName evidence="3">MvdC family ATP-grasp ribosomal peptide maturase</fullName>
    </submittedName>
</protein>
<reference evidence="4" key="1">
    <citation type="submission" date="2016-10" db="EMBL/GenBank/DDBJ databases">
        <title>Comparative genomics uncovers the prolific and rare metabolic potential of the cyanobacterial genus Moorea.</title>
        <authorList>
            <person name="Leao T."/>
            <person name="Castelao G."/>
            <person name="Korobeynikov A."/>
            <person name="Monroe E.A."/>
            <person name="Podell S."/>
            <person name="Glukhov E."/>
            <person name="Allen E."/>
            <person name="Gerwick W.H."/>
            <person name="Gerwick L."/>
        </authorList>
    </citation>
    <scope>NUCLEOTIDE SEQUENCE [LARGE SCALE GENOMIC DNA]</scope>
    <source>
        <strain evidence="4">JHB</strain>
    </source>
</reference>
<dbReference type="GO" id="GO:0018169">
    <property type="term" value="F:ribosomal S6-glutamic acid ligase activity"/>
    <property type="evidence" value="ECO:0007669"/>
    <property type="project" value="TreeGrafter"/>
</dbReference>
<accession>A0A1D9G8L3</accession>
<feature type="domain" description="ATP-grasp" evidence="2">
    <location>
        <begin position="135"/>
        <end position="324"/>
    </location>
</feature>
<organism evidence="3 4">
    <name type="scientific">Moorena producens (strain JHB)</name>
    <dbReference type="NCBI Taxonomy" id="1454205"/>
    <lineage>
        <taxon>Bacteria</taxon>
        <taxon>Bacillati</taxon>
        <taxon>Cyanobacteriota</taxon>
        <taxon>Cyanophyceae</taxon>
        <taxon>Coleofasciculales</taxon>
        <taxon>Coleofasciculaceae</taxon>
        <taxon>Moorena</taxon>
    </lineage>
</organism>
<dbReference type="SUPFAM" id="SSF56059">
    <property type="entry name" value="Glutathione synthetase ATP-binding domain-like"/>
    <property type="match status" value="1"/>
</dbReference>
<dbReference type="InterPro" id="IPR048936">
    <property type="entry name" value="MvdD-like_ATPgrasp"/>
</dbReference>
<dbReference type="EMBL" id="CP017708">
    <property type="protein sequence ID" value="AOY83845.1"/>
    <property type="molecule type" value="Genomic_DNA"/>
</dbReference>
<dbReference type="PROSITE" id="PS50975">
    <property type="entry name" value="ATP_GRASP"/>
    <property type="match status" value="1"/>
</dbReference>
<dbReference type="PANTHER" id="PTHR21621:SF0">
    <property type="entry name" value="BETA-CITRYLGLUTAMATE SYNTHASE B-RELATED"/>
    <property type="match status" value="1"/>
</dbReference>
<keyword evidence="1" id="KW-0547">Nucleotide-binding</keyword>
<dbReference type="NCBIfam" id="TIGR04185">
    <property type="entry name" value="ATPgraspMvdC"/>
    <property type="match status" value="1"/>
</dbReference>
<dbReference type="Proteomes" id="UP000176944">
    <property type="component" value="Chromosome"/>
</dbReference>
<dbReference type="InterPro" id="IPR011761">
    <property type="entry name" value="ATP-grasp"/>
</dbReference>
<name>A0A1D9G8L3_MOOP1</name>
<dbReference type="InterPro" id="IPR026446">
    <property type="entry name" value="ATP_grasp_MvdC"/>
</dbReference>
<dbReference type="Gene3D" id="3.30.470.20">
    <property type="entry name" value="ATP-grasp fold, B domain"/>
    <property type="match status" value="1"/>
</dbReference>
<evidence type="ECO:0000313" key="3">
    <source>
        <dbReference type="EMBL" id="AOY83845.1"/>
    </source>
</evidence>
<evidence type="ECO:0000313" key="4">
    <source>
        <dbReference type="Proteomes" id="UP000176944"/>
    </source>
</evidence>
<dbReference type="GO" id="GO:0005524">
    <property type="term" value="F:ATP binding"/>
    <property type="evidence" value="ECO:0007669"/>
    <property type="project" value="UniProtKB-UniRule"/>
</dbReference>
<dbReference type="Pfam" id="PF21068">
    <property type="entry name" value="ATPgraspMvdD"/>
    <property type="match status" value="1"/>
</dbReference>
<dbReference type="AlphaFoldDB" id="A0A1D9G8L3"/>
<dbReference type="PANTHER" id="PTHR21621">
    <property type="entry name" value="RIBOSOMAL PROTEIN S6 MODIFICATION PROTEIN"/>
    <property type="match status" value="1"/>
</dbReference>
<gene>
    <name evidence="3" type="ORF">BJP36_31925</name>
</gene>
<dbReference type="GO" id="GO:0009432">
    <property type="term" value="P:SOS response"/>
    <property type="evidence" value="ECO:0007669"/>
    <property type="project" value="TreeGrafter"/>
</dbReference>
<proteinExistence type="predicted"/>
<dbReference type="GO" id="GO:0046872">
    <property type="term" value="F:metal ion binding"/>
    <property type="evidence" value="ECO:0007669"/>
    <property type="project" value="InterPro"/>
</dbReference>
<dbReference type="GO" id="GO:0005737">
    <property type="term" value="C:cytoplasm"/>
    <property type="evidence" value="ECO:0007669"/>
    <property type="project" value="TreeGrafter"/>
</dbReference>
<evidence type="ECO:0000256" key="1">
    <source>
        <dbReference type="PROSITE-ProRule" id="PRU00409"/>
    </source>
</evidence>